<dbReference type="FunFam" id="3.40.50.2000:FF:000081">
    <property type="entry name" value="UDP-glucuronosyltransferase 2A2"/>
    <property type="match status" value="1"/>
</dbReference>
<dbReference type="EC" id="2.4.1.17" evidence="3"/>
<comment type="similarity">
    <text evidence="2 9">Belongs to the UDP-glycosyltransferase family.</text>
</comment>
<dbReference type="Ensembl" id="ENSLLET00000008007.1">
    <property type="protein sequence ID" value="ENSLLEP00000007693.1"/>
    <property type="gene ID" value="ENSLLEG00000004862.1"/>
</dbReference>
<reference evidence="11" key="2">
    <citation type="submission" date="2025-09" db="UniProtKB">
        <authorList>
            <consortium name="Ensembl"/>
        </authorList>
    </citation>
    <scope>IDENTIFICATION</scope>
</reference>
<dbReference type="Proteomes" id="UP000694569">
    <property type="component" value="Unplaced"/>
</dbReference>
<dbReference type="FunFam" id="3.40.50.2000:FF:000001">
    <property type="entry name" value="UDP-glucuronosyltransferase"/>
    <property type="match status" value="1"/>
</dbReference>
<protein>
    <recommendedName>
        <fullName evidence="3">glucuronosyltransferase</fullName>
        <ecNumber evidence="3">2.4.1.17</ecNumber>
    </recommendedName>
</protein>
<keyword evidence="6 10" id="KW-0812">Transmembrane</keyword>
<dbReference type="PANTHER" id="PTHR48043:SF140">
    <property type="entry name" value="UDP-GLUCURONOSYLTRANSFERASE 2A1"/>
    <property type="match status" value="1"/>
</dbReference>
<accession>A0A8C5M730</accession>
<evidence type="ECO:0000256" key="10">
    <source>
        <dbReference type="SAM" id="Phobius"/>
    </source>
</evidence>
<evidence type="ECO:0000256" key="9">
    <source>
        <dbReference type="RuleBase" id="RU003718"/>
    </source>
</evidence>
<dbReference type="AlphaFoldDB" id="A0A8C5M730"/>
<dbReference type="Gene3D" id="3.40.50.2000">
    <property type="entry name" value="Glycogen Phosphorylase B"/>
    <property type="match status" value="2"/>
</dbReference>
<keyword evidence="8 10" id="KW-0472">Membrane</keyword>
<evidence type="ECO:0000313" key="12">
    <source>
        <dbReference type="Proteomes" id="UP000694569"/>
    </source>
</evidence>
<dbReference type="GeneTree" id="ENSGT00940000153212"/>
<dbReference type="Pfam" id="PF00201">
    <property type="entry name" value="UDPGT"/>
    <property type="match status" value="1"/>
</dbReference>
<keyword evidence="7 10" id="KW-1133">Transmembrane helix</keyword>
<dbReference type="GO" id="GO:0016020">
    <property type="term" value="C:membrane"/>
    <property type="evidence" value="ECO:0007669"/>
    <property type="project" value="UniProtKB-SubCell"/>
</dbReference>
<evidence type="ECO:0000313" key="11">
    <source>
        <dbReference type="Ensembl" id="ENSLLEP00000007693.1"/>
    </source>
</evidence>
<evidence type="ECO:0000256" key="4">
    <source>
        <dbReference type="ARBA" id="ARBA00022676"/>
    </source>
</evidence>
<dbReference type="InterPro" id="IPR035595">
    <property type="entry name" value="UDP_glycos_trans_CS"/>
</dbReference>
<dbReference type="SUPFAM" id="SSF53756">
    <property type="entry name" value="UDP-Glycosyltransferase/glycogen phosphorylase"/>
    <property type="match status" value="1"/>
</dbReference>
<proteinExistence type="inferred from homology"/>
<name>A0A8C5M730_9ANUR</name>
<dbReference type="CDD" id="cd03784">
    <property type="entry name" value="GT1_Gtf-like"/>
    <property type="match status" value="1"/>
</dbReference>
<keyword evidence="12" id="KW-1185">Reference proteome</keyword>
<keyword evidence="4 9" id="KW-0328">Glycosyltransferase</keyword>
<evidence type="ECO:0000256" key="1">
    <source>
        <dbReference type="ARBA" id="ARBA00004370"/>
    </source>
</evidence>
<organism evidence="11 12">
    <name type="scientific">Leptobrachium leishanense</name>
    <name type="common">Leishan spiny toad</name>
    <dbReference type="NCBI Taxonomy" id="445787"/>
    <lineage>
        <taxon>Eukaryota</taxon>
        <taxon>Metazoa</taxon>
        <taxon>Chordata</taxon>
        <taxon>Craniata</taxon>
        <taxon>Vertebrata</taxon>
        <taxon>Euteleostomi</taxon>
        <taxon>Amphibia</taxon>
        <taxon>Batrachia</taxon>
        <taxon>Anura</taxon>
        <taxon>Pelobatoidea</taxon>
        <taxon>Megophryidae</taxon>
        <taxon>Leptobrachium</taxon>
    </lineage>
</organism>
<comment type="subcellular location">
    <subcellularLocation>
        <location evidence="1">Membrane</location>
    </subcellularLocation>
</comment>
<evidence type="ECO:0000256" key="8">
    <source>
        <dbReference type="ARBA" id="ARBA00023136"/>
    </source>
</evidence>
<sequence>MHCNSAHISSRVPWRLVILKSEAFVNRVPFCQTVLHIHTYSASLETFTSTMFWLATFLLLQCELFGAVSSGKVLAWPADTSHWLNLNIILEELVHKGHEVTVLVPSGSMKMDLKKDSLINAELFSVTYSKEQNEEVLNTFLSIWIYELSNASYWEIYVRLKEIMIDFQLLQKSTCDGVVKNKELLDKLKKGKFDVVVSDPLAICGELLAEILGVPFVYTFRFSMANSMERLCGHLPSPFSYVPGSMVELTDRMSFVERLKNTMFYLFQDVLVFRQFGKFWDGYFSESLGRPTSLCEVMGKAEIWLIRTYWDFEYPRPTLPNFEFVGGLHCTPAKPLPEEMEKIMQDSGDHGVVVFSLGSMVKNMSYERSNIIAAALSQLPQKVIWRYTGKRPDALGENTFMFEWIPQNDLLGHPKTKAFITHGGTNGIYEAIYHAVPMVGIPLFGDQPDNIVHMKTKGMAVMLDFNKMVTQDLVDAVNTVINNPTYKENALRISSIHHDQPIKPLDRAVFWIEFVMRHKGAKHLRPASHELTWYQYHCLDVIGFLLACMLTIIYIFVKVSTLCCRMCRRSRKKQKTQ</sequence>
<dbReference type="OrthoDB" id="5835829at2759"/>
<evidence type="ECO:0000256" key="3">
    <source>
        <dbReference type="ARBA" id="ARBA00012544"/>
    </source>
</evidence>
<evidence type="ECO:0000256" key="7">
    <source>
        <dbReference type="ARBA" id="ARBA00022989"/>
    </source>
</evidence>
<evidence type="ECO:0000256" key="2">
    <source>
        <dbReference type="ARBA" id="ARBA00009995"/>
    </source>
</evidence>
<dbReference type="InterPro" id="IPR002213">
    <property type="entry name" value="UDP_glucos_trans"/>
</dbReference>
<dbReference type="PROSITE" id="PS00375">
    <property type="entry name" value="UDPGT"/>
    <property type="match status" value="1"/>
</dbReference>
<dbReference type="InterPro" id="IPR050271">
    <property type="entry name" value="UDP-glycosyltransferase"/>
</dbReference>
<evidence type="ECO:0000256" key="5">
    <source>
        <dbReference type="ARBA" id="ARBA00022679"/>
    </source>
</evidence>
<dbReference type="GO" id="GO:0015020">
    <property type="term" value="F:glucuronosyltransferase activity"/>
    <property type="evidence" value="ECO:0007669"/>
    <property type="project" value="UniProtKB-EC"/>
</dbReference>
<dbReference type="PANTHER" id="PTHR48043">
    <property type="entry name" value="EG:EG0003.4 PROTEIN-RELATED"/>
    <property type="match status" value="1"/>
</dbReference>
<evidence type="ECO:0000256" key="6">
    <source>
        <dbReference type="ARBA" id="ARBA00022692"/>
    </source>
</evidence>
<keyword evidence="5 9" id="KW-0808">Transferase</keyword>
<reference evidence="11" key="1">
    <citation type="submission" date="2025-08" db="UniProtKB">
        <authorList>
            <consortium name="Ensembl"/>
        </authorList>
    </citation>
    <scope>IDENTIFICATION</scope>
</reference>
<feature type="transmembrane region" description="Helical" evidence="10">
    <location>
        <begin position="541"/>
        <end position="564"/>
    </location>
</feature>